<dbReference type="PANTHER" id="PTHR35250">
    <property type="entry name" value="SMALL INTEGRAL MEMBRANE PROTEIN 4"/>
    <property type="match status" value="1"/>
</dbReference>
<reference evidence="2" key="1">
    <citation type="submission" date="2003-08" db="EMBL/GenBank/DDBJ databases">
        <authorList>
            <person name="Birren B."/>
            <person name="Nusbaum C."/>
            <person name="Abebe A."/>
            <person name="Abouelleil A."/>
            <person name="Adekoya E."/>
            <person name="Ait-zahra M."/>
            <person name="Allen N."/>
            <person name="Allen T."/>
            <person name="An P."/>
            <person name="Anderson M."/>
            <person name="Anderson S."/>
            <person name="Arachchi H."/>
            <person name="Armbruster J."/>
            <person name="Bachantsang P."/>
            <person name="Baldwin J."/>
            <person name="Barry A."/>
            <person name="Bayul T."/>
            <person name="Blitshsteyn B."/>
            <person name="Bloom T."/>
            <person name="Blye J."/>
            <person name="Boguslavskiy L."/>
            <person name="Borowsky M."/>
            <person name="Boukhgalter B."/>
            <person name="Brunache A."/>
            <person name="Butler J."/>
            <person name="Calixte N."/>
            <person name="Calvo S."/>
            <person name="Camarata J."/>
            <person name="Campo K."/>
            <person name="Chang J."/>
            <person name="Cheshatsang Y."/>
            <person name="Citroen M."/>
            <person name="Collymore A."/>
            <person name="Considine T."/>
            <person name="Cook A."/>
            <person name="Cooke P."/>
            <person name="Corum B."/>
            <person name="Cuomo C."/>
            <person name="David R."/>
            <person name="Dawoe T."/>
            <person name="Degray S."/>
            <person name="Dodge S."/>
            <person name="Dooley K."/>
            <person name="Dorje P."/>
            <person name="Dorjee K."/>
            <person name="Dorris L."/>
            <person name="Duffey N."/>
            <person name="Dupes A."/>
            <person name="Elkins T."/>
            <person name="Engels R."/>
            <person name="Erickson J."/>
            <person name="Farina A."/>
            <person name="Faro S."/>
            <person name="Ferreira P."/>
            <person name="Fischer H."/>
            <person name="Fitzgerald M."/>
            <person name="Foley K."/>
            <person name="Gage D."/>
            <person name="Galagan J."/>
            <person name="Gearin G."/>
            <person name="Gnerre S."/>
            <person name="Gnirke A."/>
            <person name="Goyette A."/>
            <person name="Graham J."/>
            <person name="Grandbois E."/>
            <person name="Gyaltsen K."/>
            <person name="Hafez N."/>
            <person name="Hagopian D."/>
            <person name="Hagos B."/>
            <person name="Hall J."/>
            <person name="Hatcher B."/>
            <person name="Heller A."/>
            <person name="Higgins H."/>
            <person name="Honan T."/>
            <person name="Horn A."/>
            <person name="Houde N."/>
            <person name="Hughes L."/>
            <person name="Hulme W."/>
            <person name="Husby E."/>
            <person name="Iliev I."/>
            <person name="Jaffe D."/>
            <person name="Jones C."/>
            <person name="Kamal M."/>
            <person name="Kamat A."/>
            <person name="Kamvysselis M."/>
            <person name="Karlsson E."/>
            <person name="Kells C."/>
            <person name="Kieu A."/>
            <person name="Kisner P."/>
            <person name="Kodira C."/>
            <person name="Kulbokas E."/>
            <person name="Labutti K."/>
            <person name="Lama D."/>
            <person name="Landers T."/>
            <person name="Leger J."/>
            <person name="Levine S."/>
            <person name="Lewis D."/>
            <person name="Lewis T."/>
            <person name="Lindblad-toh K."/>
            <person name="Liu X."/>
            <person name="Lokyitsang T."/>
            <person name="Lokyitsang Y."/>
            <person name="Lucien O."/>
            <person name="Lui A."/>
            <person name="Ma L.J."/>
            <person name="Mabbitt R."/>
            <person name="Macdonald J."/>
            <person name="Maclean C."/>
            <person name="Major J."/>
            <person name="Manning J."/>
            <person name="Marabella R."/>
            <person name="Maru K."/>
            <person name="Matthews C."/>
            <person name="Mauceli E."/>
            <person name="Mccarthy M."/>
            <person name="Mcdonough S."/>
            <person name="Mcghee T."/>
            <person name="Meldrim J."/>
            <person name="Meneus L."/>
            <person name="Mesirov J."/>
            <person name="Mihalev A."/>
            <person name="Mihova T."/>
            <person name="Mikkelsen T."/>
            <person name="Mlenga V."/>
            <person name="Moru K."/>
            <person name="Mozes J."/>
            <person name="Mulrain L."/>
            <person name="Munson G."/>
            <person name="Naylor J."/>
            <person name="Newes C."/>
            <person name="Nguyen C."/>
            <person name="Nguyen N."/>
            <person name="Nguyen T."/>
            <person name="Nicol R."/>
            <person name="Nielsen C."/>
            <person name="Nizzari M."/>
            <person name="Norbu C."/>
            <person name="Norbu N."/>
            <person name="O'donnell P."/>
            <person name="Okoawo O."/>
            <person name="O'leary S."/>
            <person name="Omotosho B."/>
            <person name="O'neill K."/>
            <person name="Osman S."/>
            <person name="Parker S."/>
            <person name="Perrin D."/>
            <person name="Phunkhang P."/>
            <person name="Piqani B."/>
            <person name="Purcell S."/>
            <person name="Rachupka T."/>
            <person name="Ramasamy U."/>
            <person name="Rameau R."/>
            <person name="Ray V."/>
            <person name="Raymond C."/>
            <person name="Retta R."/>
            <person name="Richardson S."/>
            <person name="Rise C."/>
            <person name="Rodriguez J."/>
            <person name="Rogers J."/>
            <person name="Rogov P."/>
            <person name="Rutman M."/>
            <person name="Schupbach R."/>
            <person name="Seaman C."/>
            <person name="Settipalli S."/>
            <person name="Sharpe T."/>
            <person name="Sheridan J."/>
            <person name="Sherpa N."/>
            <person name="Shi J."/>
            <person name="Smirnov S."/>
            <person name="Smith C."/>
            <person name="Sougnez C."/>
            <person name="Spencer B."/>
            <person name="Stalker J."/>
            <person name="Stange-thomann N."/>
            <person name="Stavropoulos S."/>
            <person name="Stetson K."/>
            <person name="Stone C."/>
            <person name="Stone S."/>
            <person name="Stubbs M."/>
            <person name="Talamas J."/>
            <person name="Tchuinga P."/>
            <person name="Tenzing P."/>
            <person name="Tesfaye S."/>
            <person name="Theodore J."/>
            <person name="Thoulutsang Y."/>
            <person name="Topham K."/>
            <person name="Towey S."/>
            <person name="Tsamla T."/>
            <person name="Tsomo N."/>
            <person name="Vallee D."/>
            <person name="Vassiliev H."/>
            <person name="Venkataraman V."/>
            <person name="Vinson J."/>
            <person name="Vo A."/>
            <person name="Wade C."/>
            <person name="Wang S."/>
            <person name="Wangchuk T."/>
            <person name="Wangdi T."/>
            <person name="Whittaker C."/>
            <person name="Wilkinson J."/>
            <person name="Wu Y."/>
            <person name="Wyman D."/>
            <person name="Yadav S."/>
            <person name="Yang S."/>
            <person name="Yang X."/>
            <person name="Yeager S."/>
            <person name="Yee E."/>
            <person name="Young G."/>
            <person name="Zainoun J."/>
            <person name="Zembeck L."/>
            <person name="Zimmer A."/>
            <person name="Zody M."/>
            <person name="Lander E."/>
        </authorList>
    </citation>
    <scope>NUCLEOTIDE SEQUENCE [LARGE SCALE GENOMIC DNA]</scope>
</reference>
<dbReference type="HOGENOM" id="CLU_187276_1_0_1"/>
<protein>
    <recommendedName>
        <fullName evidence="3">Small integral membrane protein 4</fullName>
    </recommendedName>
</protein>
<sequence length="72" mass="8595">MNIFSRLIQTFLYLYPIKGKSPYKFVPLFFTIGGAIEWVMIKVPAAGKGETFYDVWRRNQSERAYRQRLKEE</sequence>
<dbReference type="InParanoid" id="H2YF49"/>
<keyword evidence="2" id="KW-1185">Reference proteome</keyword>
<name>H2YF49_CIOSA</name>
<dbReference type="Proteomes" id="UP000007875">
    <property type="component" value="Unassembled WGS sequence"/>
</dbReference>
<dbReference type="AlphaFoldDB" id="H2YF49"/>
<evidence type="ECO:0000313" key="1">
    <source>
        <dbReference type="Ensembl" id="ENSCSAVP00000003947.1"/>
    </source>
</evidence>
<dbReference type="InterPro" id="IPR028183">
    <property type="entry name" value="UQCC5"/>
</dbReference>
<organism evidence="1 2">
    <name type="scientific">Ciona savignyi</name>
    <name type="common">Pacific transparent sea squirt</name>
    <dbReference type="NCBI Taxonomy" id="51511"/>
    <lineage>
        <taxon>Eukaryota</taxon>
        <taxon>Metazoa</taxon>
        <taxon>Chordata</taxon>
        <taxon>Tunicata</taxon>
        <taxon>Ascidiacea</taxon>
        <taxon>Phlebobranchia</taxon>
        <taxon>Cionidae</taxon>
        <taxon>Ciona</taxon>
    </lineage>
</organism>
<accession>H2YF49</accession>
<proteinExistence type="predicted"/>
<evidence type="ECO:0000313" key="2">
    <source>
        <dbReference type="Proteomes" id="UP000007875"/>
    </source>
</evidence>
<dbReference type="Pfam" id="PF15114">
    <property type="entry name" value="UPF0640"/>
    <property type="match status" value="1"/>
</dbReference>
<reference evidence="1" key="2">
    <citation type="submission" date="2025-08" db="UniProtKB">
        <authorList>
            <consortium name="Ensembl"/>
        </authorList>
    </citation>
    <scope>IDENTIFICATION</scope>
</reference>
<evidence type="ECO:0008006" key="3">
    <source>
        <dbReference type="Google" id="ProtNLM"/>
    </source>
</evidence>
<reference evidence="1" key="3">
    <citation type="submission" date="2025-09" db="UniProtKB">
        <authorList>
            <consortium name="Ensembl"/>
        </authorList>
    </citation>
    <scope>IDENTIFICATION</scope>
</reference>
<dbReference type="PANTHER" id="PTHR35250:SF1">
    <property type="entry name" value="UBIQUINOL-CYTOCHROME-C REDUCTASE COMPLEX ASSEMBLY FACTOR 5"/>
    <property type="match status" value="1"/>
</dbReference>
<dbReference type="eggNOG" id="ENOG502S80C">
    <property type="taxonomic scope" value="Eukaryota"/>
</dbReference>
<dbReference type="Ensembl" id="ENSCSAVT00000004006.1">
    <property type="protein sequence ID" value="ENSCSAVP00000003947.1"/>
    <property type="gene ID" value="ENSCSAVG00000002342.1"/>
</dbReference>